<dbReference type="GO" id="GO:0006508">
    <property type="term" value="P:proteolysis"/>
    <property type="evidence" value="ECO:0007669"/>
    <property type="project" value="InterPro"/>
</dbReference>
<evidence type="ECO:0000256" key="1">
    <source>
        <dbReference type="ARBA" id="ARBA00004651"/>
    </source>
</evidence>
<feature type="transmembrane region" description="Helical" evidence="6">
    <location>
        <begin position="653"/>
        <end position="676"/>
    </location>
</feature>
<dbReference type="GO" id="GO:0004190">
    <property type="term" value="F:aspartic-type endopeptidase activity"/>
    <property type="evidence" value="ECO:0007669"/>
    <property type="project" value="InterPro"/>
</dbReference>
<dbReference type="InterPro" id="IPR052159">
    <property type="entry name" value="Competence_DNA_uptake"/>
</dbReference>
<dbReference type="SMART" id="SM00849">
    <property type="entry name" value="Lactamase_B"/>
    <property type="match status" value="1"/>
</dbReference>
<dbReference type="SUPFAM" id="SSF56281">
    <property type="entry name" value="Metallo-hydrolase/oxidoreductase"/>
    <property type="match status" value="1"/>
</dbReference>
<evidence type="ECO:0000313" key="9">
    <source>
        <dbReference type="Proteomes" id="UP000034075"/>
    </source>
</evidence>
<feature type="transmembrane region" description="Helical" evidence="6">
    <location>
        <begin position="682"/>
        <end position="701"/>
    </location>
</feature>
<feature type="transmembrane region" description="Helical" evidence="6">
    <location>
        <begin position="310"/>
        <end position="329"/>
    </location>
</feature>
<feature type="transmembrane region" description="Helical" evidence="6">
    <location>
        <begin position="504"/>
        <end position="524"/>
    </location>
</feature>
<dbReference type="CDD" id="cd07731">
    <property type="entry name" value="ComA-like_MBL-fold"/>
    <property type="match status" value="1"/>
</dbReference>
<evidence type="ECO:0000259" key="7">
    <source>
        <dbReference type="PROSITE" id="PS50175"/>
    </source>
</evidence>
<name>A0A0G0EZ40_9BACT</name>
<dbReference type="InterPro" id="IPR001279">
    <property type="entry name" value="Metallo-B-lactamas"/>
</dbReference>
<feature type="transmembrane region" description="Helical" evidence="6">
    <location>
        <begin position="243"/>
        <end position="261"/>
    </location>
</feature>
<comment type="caution">
    <text evidence="8">The sequence shown here is derived from an EMBL/GenBank/DDBJ whole genome shotgun (WGS) entry which is preliminary data.</text>
</comment>
<feature type="transmembrane region" description="Helical" evidence="6">
    <location>
        <begin position="761"/>
        <end position="781"/>
    </location>
</feature>
<feature type="transmembrane region" description="Helical" evidence="6">
    <location>
        <begin position="536"/>
        <end position="552"/>
    </location>
</feature>
<evidence type="ECO:0000313" key="8">
    <source>
        <dbReference type="EMBL" id="KKQ10787.1"/>
    </source>
</evidence>
<dbReference type="Proteomes" id="UP000034075">
    <property type="component" value="Unassembled WGS sequence"/>
</dbReference>
<dbReference type="EMBL" id="LBSF01000056">
    <property type="protein sequence ID" value="KKQ10787.1"/>
    <property type="molecule type" value="Genomic_DNA"/>
</dbReference>
<evidence type="ECO:0000256" key="4">
    <source>
        <dbReference type="ARBA" id="ARBA00022989"/>
    </source>
</evidence>
<evidence type="ECO:0000256" key="5">
    <source>
        <dbReference type="ARBA" id="ARBA00023136"/>
    </source>
</evidence>
<evidence type="ECO:0000256" key="2">
    <source>
        <dbReference type="ARBA" id="ARBA00022475"/>
    </source>
</evidence>
<evidence type="ECO:0000256" key="3">
    <source>
        <dbReference type="ARBA" id="ARBA00022692"/>
    </source>
</evidence>
<keyword evidence="5 6" id="KW-0472">Membrane</keyword>
<keyword evidence="4 6" id="KW-1133">Transmembrane helix</keyword>
<dbReference type="InterPro" id="IPR010994">
    <property type="entry name" value="RuvA_2-like"/>
</dbReference>
<feature type="transmembrane region" description="Helical" evidence="6">
    <location>
        <begin position="6"/>
        <end position="29"/>
    </location>
</feature>
<feature type="transmembrane region" description="Helical" evidence="6">
    <location>
        <begin position="732"/>
        <end position="754"/>
    </location>
</feature>
<keyword evidence="3 6" id="KW-0812">Transmembrane</keyword>
<feature type="domain" description="Peptidase A2" evidence="7">
    <location>
        <begin position="803"/>
        <end position="816"/>
    </location>
</feature>
<dbReference type="Pfam" id="PF00753">
    <property type="entry name" value="Lactamase_B"/>
    <property type="match status" value="1"/>
</dbReference>
<sequence length="1018" mass="115014">MSSRKVVILCAISFAVGLLGGLFLLKYIFPNLSIVEQSLKEEKVYQVEHNICPEPEVVSTQCTIFIDISGALKAPGVYCFDPGDRVIDAVKKAGGFSEKVSLEYVARNINLSKVLVSNQKIYIPSKEELLCELRLFTLKEEEVIPQKTPENMLVEEDITDNPVENDCININTANITELDSLDGIGPSTAQKIIDSRPYNLDRQPMTNLKIIFVYSMFHPLKTIIQNMGKRVGGFLRYLIDYKIIFISISYIILNIFGITLLRNIDIHISMRHILPTIGVIITLLWVSNRLRNISANSKLTRKRQTLCRKLLLYLNLFNLLILIGVFMIARLRPILNHEKENDIAAQSFTEERGEFNAIVTSEITEKPTYNTIEVKPATDTLIRESILKKGSQKFLVKIKKYQIPSIGEVCNIRGLFKIPENFEDFNYKDYLKNNNIYLLMEFPEMECNGERGGFHLQNILVDFKQKLNKIISVNLKEPQSSLMMGIIFGQDRLFSEKFDNNVRMAGVSHIVAASGYNITILILSGSKLLKFLPLRIRLFLLLFLIWGFCILSGLSPSIVRACIMTSIALIAMILGKKNTIHVTLPLTAFIFVLIDPKIVFNVGFQLSVVATLGLVYLQPALSNIWKKLFKKSSGFVEDTLLTTLSCTLTTLPITIYTFGTVSIWAVVANCFILPVIESTMFLGIFGLIFLKVFPLLSTLLFEASNVQLKYFELVVNLIGKAGWGYWELEKVGVIVPIVMCVFLVLLLSICFSILKFLVKNFILTFSLVIAFYRLCTMQVPVTPSLVFLNIGQGDATLIQQDSFQMLVDTGADTSILFELPKYMPVNDRTIEVIVLTHSHDDHIQGLFNLLNTYTVGTIVYASQCFESKDWEYVETNYEDILFDLNDSWKLIYGDISASAIYPINLNCHSNVNEDSIVLDVKIKDTKILLMGDAGYEAEEYLLENNLMGQVDILKAGHHCSRSATSDMFLSEIFTSIAICSCDTDNTFGHPHSETIDILEKHNVQHLVTYQEGNIVFTF</sequence>
<evidence type="ECO:0000256" key="6">
    <source>
        <dbReference type="SAM" id="Phobius"/>
    </source>
</evidence>
<proteinExistence type="predicted"/>
<dbReference type="InterPro" id="IPR035681">
    <property type="entry name" value="ComA-like_MBL"/>
</dbReference>
<dbReference type="PANTHER" id="PTHR30619">
    <property type="entry name" value="DNA INTERNALIZATION/COMPETENCE PROTEIN COMEC/REC2"/>
    <property type="match status" value="1"/>
</dbReference>
<dbReference type="Gene3D" id="1.10.150.320">
    <property type="entry name" value="Photosystem II 12 kDa extrinsic protein"/>
    <property type="match status" value="1"/>
</dbReference>
<protein>
    <submittedName>
        <fullName evidence="8">Internalization-related competence protein ComEC/Rec2 protein</fullName>
    </submittedName>
</protein>
<comment type="subcellular location">
    <subcellularLocation>
        <location evidence="1">Cell membrane</location>
        <topology evidence="1">Multi-pass membrane protein</topology>
    </subcellularLocation>
</comment>
<organism evidence="8 9">
    <name type="scientific">candidate division WS6 bacterium GW2011_GWC2_36_7</name>
    <dbReference type="NCBI Taxonomy" id="1619091"/>
    <lineage>
        <taxon>Bacteria</taxon>
        <taxon>Candidatus Dojkabacteria</taxon>
    </lineage>
</organism>
<dbReference type="Gene3D" id="3.60.15.10">
    <property type="entry name" value="Ribonuclease Z/Hydroxyacylglutathione hydrolase-like"/>
    <property type="match status" value="1"/>
</dbReference>
<dbReference type="GO" id="GO:0005886">
    <property type="term" value="C:plasma membrane"/>
    <property type="evidence" value="ECO:0007669"/>
    <property type="project" value="UniProtKB-SubCell"/>
</dbReference>
<feature type="transmembrane region" description="Helical" evidence="6">
    <location>
        <begin position="606"/>
        <end position="625"/>
    </location>
</feature>
<dbReference type="InterPro" id="IPR001969">
    <property type="entry name" value="Aspartic_peptidase_AS"/>
</dbReference>
<dbReference type="InterPro" id="IPR004477">
    <property type="entry name" value="ComEC_N"/>
</dbReference>
<dbReference type="PROSITE" id="PS50175">
    <property type="entry name" value="ASP_PROT_RETROV"/>
    <property type="match status" value="1"/>
</dbReference>
<gene>
    <name evidence="8" type="ORF">US24_C0056G0001</name>
</gene>
<dbReference type="PANTHER" id="PTHR30619:SF7">
    <property type="entry name" value="BETA-LACTAMASE DOMAIN PROTEIN"/>
    <property type="match status" value="1"/>
</dbReference>
<accession>A0A0G0EZ40</accession>
<dbReference type="InterPro" id="IPR001995">
    <property type="entry name" value="Peptidase_A2_cat"/>
</dbReference>
<dbReference type="SUPFAM" id="SSF47781">
    <property type="entry name" value="RuvA domain 2-like"/>
    <property type="match status" value="1"/>
</dbReference>
<reference evidence="8" key="1">
    <citation type="journal article" date="2015" name="Nature">
        <title>rRNA introns, odd ribosomes, and small enigmatic genomes across a large radiation of phyla.</title>
        <authorList>
            <person name="Brown C.T."/>
            <person name="Hug L.A."/>
            <person name="Thomas B.C."/>
            <person name="Sharon I."/>
            <person name="Castelle C.J."/>
            <person name="Singh A."/>
            <person name="Wilkins M.J."/>
            <person name="Williams K.H."/>
            <person name="Banfield J.F."/>
        </authorList>
    </citation>
    <scope>NUCLEOTIDE SEQUENCE [LARGE SCALE GENOMIC DNA]</scope>
</reference>
<dbReference type="Pfam" id="PF03772">
    <property type="entry name" value="Competence"/>
    <property type="match status" value="1"/>
</dbReference>
<keyword evidence="2" id="KW-1003">Cell membrane</keyword>
<dbReference type="InterPro" id="IPR036866">
    <property type="entry name" value="RibonucZ/Hydroxyglut_hydro"/>
</dbReference>
<dbReference type="AlphaFoldDB" id="A0A0G0EZ40"/>
<dbReference type="NCBIfam" id="TIGR00360">
    <property type="entry name" value="ComEC_N-term"/>
    <property type="match status" value="1"/>
</dbReference>
<dbReference type="Pfam" id="PF12836">
    <property type="entry name" value="HHH_3"/>
    <property type="match status" value="1"/>
</dbReference>
<dbReference type="PROSITE" id="PS00141">
    <property type="entry name" value="ASP_PROTEASE"/>
    <property type="match status" value="1"/>
</dbReference>